<dbReference type="InterPro" id="IPR002109">
    <property type="entry name" value="Glutaredoxin"/>
</dbReference>
<dbReference type="FunFam" id="3.40.30.10:FF:000093">
    <property type="entry name" value="Glutaredoxin 2"/>
    <property type="match status" value="1"/>
</dbReference>
<evidence type="ECO:0000259" key="5">
    <source>
        <dbReference type="Pfam" id="PF00462"/>
    </source>
</evidence>
<dbReference type="VEuPathDB" id="FungiDB:MUCCIDRAFT_114007"/>
<sequence>MASGSQGVNVPEMINRLITENKVMVFSKSYCPYCLDAKDLLDELNIVYKVIELDQDPLGYVIQQTLSDMTGQWTVPNIFINGTSIGGCDDLNALHIKGKLEEMVAVARKREAS</sequence>
<dbReference type="PROSITE" id="PS00195">
    <property type="entry name" value="GLUTAREDOXIN_1"/>
    <property type="match status" value="1"/>
</dbReference>
<dbReference type="GO" id="GO:0004362">
    <property type="term" value="F:glutathione-disulfide reductase (NADPH) activity"/>
    <property type="evidence" value="ECO:0007669"/>
    <property type="project" value="UniProtKB-ARBA"/>
</dbReference>
<dbReference type="AlphaFoldDB" id="A0A168IYL4"/>
<evidence type="ECO:0000256" key="1">
    <source>
        <dbReference type="ARBA" id="ARBA00022448"/>
    </source>
</evidence>
<dbReference type="PANTHER" id="PTHR45694:SF18">
    <property type="entry name" value="GLUTAREDOXIN-1-RELATED"/>
    <property type="match status" value="1"/>
</dbReference>
<dbReference type="PANTHER" id="PTHR45694">
    <property type="entry name" value="GLUTAREDOXIN 2"/>
    <property type="match status" value="1"/>
</dbReference>
<evidence type="ECO:0000256" key="4">
    <source>
        <dbReference type="ARBA" id="ARBA00023284"/>
    </source>
</evidence>
<dbReference type="Gene3D" id="3.40.30.10">
    <property type="entry name" value="Glutaredoxin"/>
    <property type="match status" value="1"/>
</dbReference>
<dbReference type="CDD" id="cd03419">
    <property type="entry name" value="GRX_GRXh_1_2_like"/>
    <property type="match status" value="1"/>
</dbReference>
<dbReference type="GO" id="GO:0005801">
    <property type="term" value="C:cis-Golgi network"/>
    <property type="evidence" value="ECO:0007669"/>
    <property type="project" value="UniProtKB-ARBA"/>
</dbReference>
<dbReference type="InterPro" id="IPR011767">
    <property type="entry name" value="GLR_AS"/>
</dbReference>
<accession>A0A168IYL4</accession>
<name>A0A168IYL4_MUCCL</name>
<evidence type="ECO:0000256" key="2">
    <source>
        <dbReference type="ARBA" id="ARBA00022982"/>
    </source>
</evidence>
<protein>
    <recommendedName>
        <fullName evidence="5">Glutaredoxin domain-containing protein</fullName>
    </recommendedName>
</protein>
<dbReference type="PROSITE" id="PS51354">
    <property type="entry name" value="GLUTAREDOXIN_2"/>
    <property type="match status" value="1"/>
</dbReference>
<dbReference type="OrthoDB" id="418495at2759"/>
<keyword evidence="1" id="KW-0813">Transport</keyword>
<dbReference type="InterPro" id="IPR036249">
    <property type="entry name" value="Thioredoxin-like_sf"/>
</dbReference>
<dbReference type="Pfam" id="PF00462">
    <property type="entry name" value="Glutaredoxin"/>
    <property type="match status" value="1"/>
</dbReference>
<dbReference type="InterPro" id="IPR011899">
    <property type="entry name" value="Glutaredoxin_euk/vir"/>
</dbReference>
<keyword evidence="7" id="KW-1185">Reference proteome</keyword>
<organism evidence="6 7">
    <name type="scientific">Mucor lusitanicus CBS 277.49</name>
    <dbReference type="NCBI Taxonomy" id="747725"/>
    <lineage>
        <taxon>Eukaryota</taxon>
        <taxon>Fungi</taxon>
        <taxon>Fungi incertae sedis</taxon>
        <taxon>Mucoromycota</taxon>
        <taxon>Mucoromycotina</taxon>
        <taxon>Mucoromycetes</taxon>
        <taxon>Mucorales</taxon>
        <taxon>Mucorineae</taxon>
        <taxon>Mucoraceae</taxon>
        <taxon>Mucor</taxon>
    </lineage>
</organism>
<dbReference type="SUPFAM" id="SSF52833">
    <property type="entry name" value="Thioredoxin-like"/>
    <property type="match status" value="1"/>
</dbReference>
<gene>
    <name evidence="6" type="ORF">MUCCIDRAFT_114007</name>
</gene>
<keyword evidence="4" id="KW-0676">Redox-active center</keyword>
<reference evidence="6 7" key="1">
    <citation type="submission" date="2015-06" db="EMBL/GenBank/DDBJ databases">
        <title>Expansion of signal transduction pathways in fungi by whole-genome duplication.</title>
        <authorList>
            <consortium name="DOE Joint Genome Institute"/>
            <person name="Corrochano L.M."/>
            <person name="Kuo A."/>
            <person name="Marcet-Houben M."/>
            <person name="Polaino S."/>
            <person name="Salamov A."/>
            <person name="Villalobos J.M."/>
            <person name="Alvarez M.I."/>
            <person name="Avalos J."/>
            <person name="Benito E.P."/>
            <person name="Benoit I."/>
            <person name="Burger G."/>
            <person name="Camino L.P."/>
            <person name="Canovas D."/>
            <person name="Cerda-Olmedo E."/>
            <person name="Cheng J.-F."/>
            <person name="Dominguez A."/>
            <person name="Elias M."/>
            <person name="Eslava A.P."/>
            <person name="Glaser F."/>
            <person name="Grimwood J."/>
            <person name="Gutierrez G."/>
            <person name="Heitman J."/>
            <person name="Henrissat B."/>
            <person name="Iturriaga E.A."/>
            <person name="Lang B.F."/>
            <person name="Lavin J.L."/>
            <person name="Lee S."/>
            <person name="Li W."/>
            <person name="Lindquist E."/>
            <person name="Lopez-Garcia S."/>
            <person name="Luque E.M."/>
            <person name="Marcos A.T."/>
            <person name="Martin J."/>
            <person name="Mccluskey K."/>
            <person name="Medina H.R."/>
            <person name="Miralles-Duran A."/>
            <person name="Miyazaki A."/>
            <person name="Munoz-Torres E."/>
            <person name="Oguiza J.A."/>
            <person name="Ohm R."/>
            <person name="Olmedo M."/>
            <person name="Orejas M."/>
            <person name="Ortiz-Castellanos L."/>
            <person name="Pisabarro A.G."/>
            <person name="Rodriguez-Romero J."/>
            <person name="Ruiz-Herrera J."/>
            <person name="Ruiz-Vazquez R."/>
            <person name="Sanz C."/>
            <person name="Schackwitz W."/>
            <person name="Schmutz J."/>
            <person name="Shahriari M."/>
            <person name="Shelest E."/>
            <person name="Silva-Franco F."/>
            <person name="Soanes D."/>
            <person name="Syed K."/>
            <person name="Tagua V.G."/>
            <person name="Talbot N.J."/>
            <person name="Thon M."/>
            <person name="De Vries R.P."/>
            <person name="Wiebenga A."/>
            <person name="Yadav J.S."/>
            <person name="Braun E.L."/>
            <person name="Baker S."/>
            <person name="Garre V."/>
            <person name="Horwitz B."/>
            <person name="Torres-Martinez S."/>
            <person name="Idnurm A."/>
            <person name="Herrera-Estrella A."/>
            <person name="Gabaldon T."/>
            <person name="Grigoriev I.V."/>
        </authorList>
    </citation>
    <scope>NUCLEOTIDE SEQUENCE [LARGE SCALE GENOMIC DNA]</scope>
    <source>
        <strain evidence="6 7">CBS 277.49</strain>
    </source>
</reference>
<dbReference type="Proteomes" id="UP000077051">
    <property type="component" value="Unassembled WGS sequence"/>
</dbReference>
<comment type="caution">
    <text evidence="6">The sequence shown here is derived from an EMBL/GenBank/DDBJ whole genome shotgun (WGS) entry which is preliminary data.</text>
</comment>
<feature type="domain" description="Glutaredoxin" evidence="5">
    <location>
        <begin position="23"/>
        <end position="85"/>
    </location>
</feature>
<evidence type="ECO:0000313" key="6">
    <source>
        <dbReference type="EMBL" id="OAD00524.1"/>
    </source>
</evidence>
<dbReference type="GO" id="GO:0005796">
    <property type="term" value="C:Golgi lumen"/>
    <property type="evidence" value="ECO:0007669"/>
    <property type="project" value="UniProtKB-ARBA"/>
</dbReference>
<dbReference type="GO" id="GO:0034599">
    <property type="term" value="P:cellular response to oxidative stress"/>
    <property type="evidence" value="ECO:0007669"/>
    <property type="project" value="TreeGrafter"/>
</dbReference>
<evidence type="ECO:0000256" key="3">
    <source>
        <dbReference type="ARBA" id="ARBA00023157"/>
    </source>
</evidence>
<dbReference type="EMBL" id="AMYB01000007">
    <property type="protein sequence ID" value="OAD00524.1"/>
    <property type="molecule type" value="Genomic_DNA"/>
</dbReference>
<dbReference type="STRING" id="747725.A0A168IYL4"/>
<dbReference type="NCBIfam" id="TIGR02180">
    <property type="entry name" value="GRX_euk"/>
    <property type="match status" value="1"/>
</dbReference>
<dbReference type="InterPro" id="IPR014025">
    <property type="entry name" value="Glutaredoxin_subgr"/>
</dbReference>
<dbReference type="PRINTS" id="PR00160">
    <property type="entry name" value="GLUTAREDOXIN"/>
</dbReference>
<keyword evidence="3" id="KW-1015">Disulfide bond</keyword>
<keyword evidence="2" id="KW-0249">Electron transport</keyword>
<proteinExistence type="predicted"/>
<evidence type="ECO:0000313" key="7">
    <source>
        <dbReference type="Proteomes" id="UP000077051"/>
    </source>
</evidence>